<feature type="compositionally biased region" description="Low complexity" evidence="9">
    <location>
        <begin position="1"/>
        <end position="11"/>
    </location>
</feature>
<evidence type="ECO:0000313" key="11">
    <source>
        <dbReference type="EMBL" id="MPC42452.1"/>
    </source>
</evidence>
<dbReference type="Pfam" id="PF00105">
    <property type="entry name" value="zf-C4"/>
    <property type="match status" value="1"/>
</dbReference>
<dbReference type="GO" id="GO:0000978">
    <property type="term" value="F:RNA polymerase II cis-regulatory region sequence-specific DNA binding"/>
    <property type="evidence" value="ECO:0007669"/>
    <property type="project" value="TreeGrafter"/>
</dbReference>
<keyword evidence="4" id="KW-0805">Transcription regulation</keyword>
<dbReference type="GO" id="GO:0030154">
    <property type="term" value="P:cell differentiation"/>
    <property type="evidence" value="ECO:0007669"/>
    <property type="project" value="TreeGrafter"/>
</dbReference>
<keyword evidence="3" id="KW-0862">Zinc</keyword>
<comment type="caution">
    <text evidence="11">The sequence shown here is derived from an EMBL/GenBank/DDBJ whole genome shotgun (WGS) entry which is preliminary data.</text>
</comment>
<dbReference type="PROSITE" id="PS00031">
    <property type="entry name" value="NUCLEAR_REC_DBD_1"/>
    <property type="match status" value="1"/>
</dbReference>
<keyword evidence="8" id="KW-0539">Nucleus</keyword>
<dbReference type="SUPFAM" id="SSF57716">
    <property type="entry name" value="Glucocorticoid receptor-like (DNA-binding domain)"/>
    <property type="match status" value="1"/>
</dbReference>
<dbReference type="InterPro" id="IPR013088">
    <property type="entry name" value="Znf_NHR/GATA"/>
</dbReference>
<evidence type="ECO:0000256" key="9">
    <source>
        <dbReference type="SAM" id="MobiDB-lite"/>
    </source>
</evidence>
<sequence length="74" mass="7837">MASSPSSPSSSSKEEGSEGGKKQNEAKKCGVCGDRALGYNFNAITCESCKAFFRRNALKNKVSACILLLVMGEN</sequence>
<dbReference type="PANTHER" id="PTHR24082">
    <property type="entry name" value="NUCLEAR HORMONE RECEPTOR"/>
    <property type="match status" value="1"/>
</dbReference>
<name>A0A5B7F7Q0_PORTR</name>
<evidence type="ECO:0000256" key="5">
    <source>
        <dbReference type="ARBA" id="ARBA00023125"/>
    </source>
</evidence>
<keyword evidence="6" id="KW-0804">Transcription</keyword>
<evidence type="ECO:0000256" key="2">
    <source>
        <dbReference type="ARBA" id="ARBA00022771"/>
    </source>
</evidence>
<dbReference type="AlphaFoldDB" id="A0A5B7F7Q0"/>
<evidence type="ECO:0000256" key="8">
    <source>
        <dbReference type="ARBA" id="ARBA00023242"/>
    </source>
</evidence>
<reference evidence="11 12" key="1">
    <citation type="submission" date="2019-05" db="EMBL/GenBank/DDBJ databases">
        <title>Another draft genome of Portunus trituberculatus and its Hox gene families provides insights of decapod evolution.</title>
        <authorList>
            <person name="Jeong J.-H."/>
            <person name="Song I."/>
            <person name="Kim S."/>
            <person name="Choi T."/>
            <person name="Kim D."/>
            <person name="Ryu S."/>
            <person name="Kim W."/>
        </authorList>
    </citation>
    <scope>NUCLEOTIDE SEQUENCE [LARGE SCALE GENOMIC DNA]</scope>
    <source>
        <tissue evidence="11">Muscle</tissue>
    </source>
</reference>
<evidence type="ECO:0000259" key="10">
    <source>
        <dbReference type="PROSITE" id="PS51030"/>
    </source>
</evidence>
<feature type="region of interest" description="Disordered" evidence="9">
    <location>
        <begin position="1"/>
        <end position="26"/>
    </location>
</feature>
<evidence type="ECO:0000256" key="1">
    <source>
        <dbReference type="ARBA" id="ARBA00022723"/>
    </source>
</evidence>
<keyword evidence="2" id="KW-0863">Zinc-finger</keyword>
<dbReference type="GO" id="GO:0004879">
    <property type="term" value="F:nuclear receptor activity"/>
    <property type="evidence" value="ECO:0007669"/>
    <property type="project" value="TreeGrafter"/>
</dbReference>
<dbReference type="GO" id="GO:0000122">
    <property type="term" value="P:negative regulation of transcription by RNA polymerase II"/>
    <property type="evidence" value="ECO:0007669"/>
    <property type="project" value="TreeGrafter"/>
</dbReference>
<dbReference type="InterPro" id="IPR001628">
    <property type="entry name" value="Znf_hrmn_rcpt"/>
</dbReference>
<evidence type="ECO:0000256" key="3">
    <source>
        <dbReference type="ARBA" id="ARBA00022833"/>
    </source>
</evidence>
<evidence type="ECO:0000313" key="12">
    <source>
        <dbReference type="Proteomes" id="UP000324222"/>
    </source>
</evidence>
<dbReference type="PANTHER" id="PTHR24082:SF283">
    <property type="entry name" value="NUCLEAR HORMONE RECEPTOR HR96"/>
    <property type="match status" value="1"/>
</dbReference>
<feature type="compositionally biased region" description="Basic and acidic residues" evidence="9">
    <location>
        <begin position="12"/>
        <end position="26"/>
    </location>
</feature>
<dbReference type="PROSITE" id="PS51030">
    <property type="entry name" value="NUCLEAR_REC_DBD_2"/>
    <property type="match status" value="1"/>
</dbReference>
<dbReference type="EMBL" id="VSRR010005443">
    <property type="protein sequence ID" value="MPC42452.1"/>
    <property type="molecule type" value="Genomic_DNA"/>
</dbReference>
<dbReference type="Gene3D" id="3.30.50.10">
    <property type="entry name" value="Erythroid Transcription Factor GATA-1, subunit A"/>
    <property type="match status" value="1"/>
</dbReference>
<dbReference type="GO" id="GO:0045944">
    <property type="term" value="P:positive regulation of transcription by RNA polymerase II"/>
    <property type="evidence" value="ECO:0007669"/>
    <property type="project" value="TreeGrafter"/>
</dbReference>
<gene>
    <name evidence="11" type="primary">Hr96_2</name>
    <name evidence="11" type="ORF">E2C01_036074</name>
</gene>
<keyword evidence="12" id="KW-1185">Reference proteome</keyword>
<evidence type="ECO:0000256" key="7">
    <source>
        <dbReference type="ARBA" id="ARBA00023170"/>
    </source>
</evidence>
<accession>A0A5B7F7Q0</accession>
<dbReference type="Proteomes" id="UP000324222">
    <property type="component" value="Unassembled WGS sequence"/>
</dbReference>
<keyword evidence="7 11" id="KW-0675">Receptor</keyword>
<keyword evidence="1" id="KW-0479">Metal-binding</keyword>
<evidence type="ECO:0000256" key="6">
    <source>
        <dbReference type="ARBA" id="ARBA00023163"/>
    </source>
</evidence>
<dbReference type="GO" id="GO:0008270">
    <property type="term" value="F:zinc ion binding"/>
    <property type="evidence" value="ECO:0007669"/>
    <property type="project" value="UniProtKB-KW"/>
</dbReference>
<dbReference type="SMART" id="SM00399">
    <property type="entry name" value="ZnF_C4"/>
    <property type="match status" value="1"/>
</dbReference>
<proteinExistence type="predicted"/>
<keyword evidence="5" id="KW-0238">DNA-binding</keyword>
<feature type="domain" description="Nuclear receptor" evidence="10">
    <location>
        <begin position="26"/>
        <end position="65"/>
    </location>
</feature>
<dbReference type="InterPro" id="IPR050234">
    <property type="entry name" value="Nuclear_hormone_rcpt_NR1"/>
</dbReference>
<dbReference type="PRINTS" id="PR00047">
    <property type="entry name" value="STROIDFINGER"/>
</dbReference>
<evidence type="ECO:0000256" key="4">
    <source>
        <dbReference type="ARBA" id="ARBA00023015"/>
    </source>
</evidence>
<organism evidence="11 12">
    <name type="scientific">Portunus trituberculatus</name>
    <name type="common">Swimming crab</name>
    <name type="synonym">Neptunus trituberculatus</name>
    <dbReference type="NCBI Taxonomy" id="210409"/>
    <lineage>
        <taxon>Eukaryota</taxon>
        <taxon>Metazoa</taxon>
        <taxon>Ecdysozoa</taxon>
        <taxon>Arthropoda</taxon>
        <taxon>Crustacea</taxon>
        <taxon>Multicrustacea</taxon>
        <taxon>Malacostraca</taxon>
        <taxon>Eumalacostraca</taxon>
        <taxon>Eucarida</taxon>
        <taxon>Decapoda</taxon>
        <taxon>Pleocyemata</taxon>
        <taxon>Brachyura</taxon>
        <taxon>Eubrachyura</taxon>
        <taxon>Portunoidea</taxon>
        <taxon>Portunidae</taxon>
        <taxon>Portuninae</taxon>
        <taxon>Portunus</taxon>
    </lineage>
</organism>
<protein>
    <submittedName>
        <fullName evidence="11">Nuclear hormone receptor HR96</fullName>
    </submittedName>
</protein>